<feature type="region of interest" description="Disordered" evidence="8">
    <location>
        <begin position="1"/>
        <end position="40"/>
    </location>
</feature>
<sequence>MGDESGFEWDSGTNAKDSPGVDPQGRSKGKAKDDGPSSKRRCVSSACIACRRRKSKCDGNLPSCAACSSVYHTPCVYDPNSDHRRKGVYKKDIDNLRTRNTTLQTLVHAILNYDEEDVFDLVRQIRSCDNLEDVAESVTAQERGLSSKIKASQSNPPIEEDYEADQFESELSGRMSELMLDGSVKFIGGTSNLLYLPPDSNSSESISLRNDEQFSVVQWTRVTNDERLVEHLITMYFTWHYAYFTTLSKSLFYRDYRRGHSSQYCSSLLVNTMLALGCHFSSWPGARENPTDSATAGDHFFKEAKRLILEDDEHEKAKLCTVQALALMSVREAGCGREGKGWVYSGMSFRMVYDLGLNVDATSLGINKLAEEDVDARRVTFWGCFLFDKCWSNYLGRQPQLSLNNITVPKFEVYPSEDAESWIFFTDSGASREHAQPARTRAVALQISKLCEISNDLLKFFYDLAPTEKQPSRQAELKKLSDVHTRLEAWKKNLPTELEPKDGQLPPVLLMHMFYQLLFIHLYRPFLKYTKSTSPLPQHVSPRRLCSQAAAAISKLLRIYKRSYGLRQICNIAVYIVHSACTIHLLNLPERNAKRDLIHGVRNLEEIAEGWLCARRTLRVLDVSANKWQIELPSEVVAVFERTHSKWGSWGSWDSETSPESLADTPMDESSLALADTQHRHQQQQQRQAVLPNDQAPYHHPTGGPFQQPAFFPNVPQIQSTNDGRSFDNFNAHIQVSLPDQQNYLAVSQGYPSLNAVPTTMSSDSRWNANNHQDASCNNSNSSNSPVAVIGTPPMPVFNALPEHLMEENQDWWLRDQSALALGLENWGEGWAGNQFVDVTGVSAAQQRTDNPMNSISMAGNQNNGRPPAPSRAQGNARSNFSG</sequence>
<keyword evidence="4" id="KW-0805">Transcription regulation</keyword>
<dbReference type="CDD" id="cd12148">
    <property type="entry name" value="fungal_TF_MHR"/>
    <property type="match status" value="1"/>
</dbReference>
<dbReference type="PROSITE" id="PS00463">
    <property type="entry name" value="ZN2_CY6_FUNGAL_1"/>
    <property type="match status" value="1"/>
</dbReference>
<dbReference type="InterPro" id="IPR051615">
    <property type="entry name" value="Transcr_Regulatory_Elem"/>
</dbReference>
<dbReference type="GeneID" id="55993167"/>
<dbReference type="GO" id="GO:0008270">
    <property type="term" value="F:zinc ion binding"/>
    <property type="evidence" value="ECO:0007669"/>
    <property type="project" value="InterPro"/>
</dbReference>
<keyword evidence="7" id="KW-0539">Nucleus</keyword>
<dbReference type="InterPro" id="IPR036864">
    <property type="entry name" value="Zn2-C6_fun-type_DNA-bd_sf"/>
</dbReference>
<evidence type="ECO:0000256" key="2">
    <source>
        <dbReference type="ARBA" id="ARBA00022723"/>
    </source>
</evidence>
<dbReference type="Pfam" id="PF04082">
    <property type="entry name" value="Fungal_trans"/>
    <property type="match status" value="1"/>
</dbReference>
<evidence type="ECO:0000256" key="1">
    <source>
        <dbReference type="ARBA" id="ARBA00004123"/>
    </source>
</evidence>
<dbReference type="AlphaFoldDB" id="A0A7H8QYL1"/>
<dbReference type="PANTHER" id="PTHR31313:SF81">
    <property type="entry name" value="TY1 ENHANCER ACTIVATOR"/>
    <property type="match status" value="1"/>
</dbReference>
<dbReference type="CDD" id="cd00067">
    <property type="entry name" value="GAL4"/>
    <property type="match status" value="1"/>
</dbReference>
<organism evidence="10 11">
    <name type="scientific">Talaromyces rugulosus</name>
    <name type="common">Penicillium rugulosum</name>
    <dbReference type="NCBI Taxonomy" id="121627"/>
    <lineage>
        <taxon>Eukaryota</taxon>
        <taxon>Fungi</taxon>
        <taxon>Dikarya</taxon>
        <taxon>Ascomycota</taxon>
        <taxon>Pezizomycotina</taxon>
        <taxon>Eurotiomycetes</taxon>
        <taxon>Eurotiomycetidae</taxon>
        <taxon>Eurotiales</taxon>
        <taxon>Trichocomaceae</taxon>
        <taxon>Talaromyces</taxon>
        <taxon>Talaromyces sect. Islandici</taxon>
    </lineage>
</organism>
<dbReference type="EMBL" id="CP055900">
    <property type="protein sequence ID" value="QKX58545.1"/>
    <property type="molecule type" value="Genomic_DNA"/>
</dbReference>
<feature type="compositionally biased region" description="Polar residues" evidence="8">
    <location>
        <begin position="851"/>
        <end position="865"/>
    </location>
</feature>
<dbReference type="GO" id="GO:0005634">
    <property type="term" value="C:nucleus"/>
    <property type="evidence" value="ECO:0007669"/>
    <property type="project" value="UniProtKB-SubCell"/>
</dbReference>
<dbReference type="PANTHER" id="PTHR31313">
    <property type="entry name" value="TY1 ENHANCER ACTIVATOR"/>
    <property type="match status" value="1"/>
</dbReference>
<keyword evidence="2" id="KW-0479">Metal-binding</keyword>
<keyword evidence="6" id="KW-0804">Transcription</keyword>
<protein>
    <recommendedName>
        <fullName evidence="9">Zn(2)-C6 fungal-type domain-containing protein</fullName>
    </recommendedName>
</protein>
<keyword evidence="5" id="KW-0238">DNA-binding</keyword>
<keyword evidence="3" id="KW-0862">Zinc</keyword>
<dbReference type="Pfam" id="PF00172">
    <property type="entry name" value="Zn_clus"/>
    <property type="match status" value="1"/>
</dbReference>
<evidence type="ECO:0000256" key="6">
    <source>
        <dbReference type="ARBA" id="ARBA00023163"/>
    </source>
</evidence>
<feature type="compositionally biased region" description="Polar residues" evidence="8">
    <location>
        <begin position="762"/>
        <end position="777"/>
    </location>
</feature>
<dbReference type="GO" id="GO:0000981">
    <property type="term" value="F:DNA-binding transcription factor activity, RNA polymerase II-specific"/>
    <property type="evidence" value="ECO:0007669"/>
    <property type="project" value="InterPro"/>
</dbReference>
<evidence type="ECO:0000256" key="5">
    <source>
        <dbReference type="ARBA" id="ARBA00023125"/>
    </source>
</evidence>
<dbReference type="GO" id="GO:0003677">
    <property type="term" value="F:DNA binding"/>
    <property type="evidence" value="ECO:0007669"/>
    <property type="project" value="UniProtKB-KW"/>
</dbReference>
<dbReference type="SUPFAM" id="SSF57701">
    <property type="entry name" value="Zn2/Cys6 DNA-binding domain"/>
    <property type="match status" value="1"/>
</dbReference>
<evidence type="ECO:0000256" key="3">
    <source>
        <dbReference type="ARBA" id="ARBA00022833"/>
    </source>
</evidence>
<dbReference type="PROSITE" id="PS50048">
    <property type="entry name" value="ZN2_CY6_FUNGAL_2"/>
    <property type="match status" value="1"/>
</dbReference>
<dbReference type="InterPro" id="IPR007219">
    <property type="entry name" value="XnlR_reg_dom"/>
</dbReference>
<evidence type="ECO:0000313" key="11">
    <source>
        <dbReference type="Proteomes" id="UP000509510"/>
    </source>
</evidence>
<dbReference type="SMART" id="SM00906">
    <property type="entry name" value="Fungal_trans"/>
    <property type="match status" value="1"/>
</dbReference>
<dbReference type="GO" id="GO:0006351">
    <property type="term" value="P:DNA-templated transcription"/>
    <property type="evidence" value="ECO:0007669"/>
    <property type="project" value="InterPro"/>
</dbReference>
<feature type="compositionally biased region" description="Polar residues" evidence="8">
    <location>
        <begin position="873"/>
        <end position="883"/>
    </location>
</feature>
<evidence type="ECO:0000313" key="10">
    <source>
        <dbReference type="EMBL" id="QKX58545.1"/>
    </source>
</evidence>
<feature type="region of interest" description="Disordered" evidence="8">
    <location>
        <begin position="762"/>
        <end position="785"/>
    </location>
</feature>
<dbReference type="SMART" id="SM00066">
    <property type="entry name" value="GAL4"/>
    <property type="match status" value="1"/>
</dbReference>
<dbReference type="RefSeq" id="XP_035344723.1">
    <property type="nucleotide sequence ID" value="XM_035488830.1"/>
</dbReference>
<evidence type="ECO:0000259" key="9">
    <source>
        <dbReference type="PROSITE" id="PS50048"/>
    </source>
</evidence>
<dbReference type="Proteomes" id="UP000509510">
    <property type="component" value="Chromosome III"/>
</dbReference>
<gene>
    <name evidence="10" type="ORF">TRUGW13939_05670</name>
</gene>
<feature type="region of interest" description="Disordered" evidence="8">
    <location>
        <begin position="851"/>
        <end position="883"/>
    </location>
</feature>
<name>A0A7H8QYL1_TALRU</name>
<dbReference type="InterPro" id="IPR001138">
    <property type="entry name" value="Zn2Cys6_DnaBD"/>
</dbReference>
<evidence type="ECO:0000256" key="7">
    <source>
        <dbReference type="ARBA" id="ARBA00023242"/>
    </source>
</evidence>
<evidence type="ECO:0000256" key="8">
    <source>
        <dbReference type="SAM" id="MobiDB-lite"/>
    </source>
</evidence>
<dbReference type="KEGG" id="trg:TRUGW13939_05670"/>
<dbReference type="Gene3D" id="4.10.240.10">
    <property type="entry name" value="Zn(2)-C6 fungal-type DNA-binding domain"/>
    <property type="match status" value="1"/>
</dbReference>
<proteinExistence type="predicted"/>
<comment type="subcellular location">
    <subcellularLocation>
        <location evidence="1">Nucleus</location>
    </subcellularLocation>
</comment>
<feature type="domain" description="Zn(2)-C6 fungal-type" evidence="9">
    <location>
        <begin position="46"/>
        <end position="77"/>
    </location>
</feature>
<evidence type="ECO:0000256" key="4">
    <source>
        <dbReference type="ARBA" id="ARBA00023015"/>
    </source>
</evidence>
<dbReference type="OrthoDB" id="2162761at2759"/>
<accession>A0A7H8QYL1</accession>
<keyword evidence="11" id="KW-1185">Reference proteome</keyword>
<reference evidence="11" key="1">
    <citation type="submission" date="2020-06" db="EMBL/GenBank/DDBJ databases">
        <title>A chromosome-scale genome assembly of Talaromyces rugulosus W13939.</title>
        <authorList>
            <person name="Wang B."/>
            <person name="Guo L."/>
            <person name="Ye K."/>
            <person name="Wang L."/>
        </authorList>
    </citation>
    <scope>NUCLEOTIDE SEQUENCE [LARGE SCALE GENOMIC DNA]</scope>
    <source>
        <strain evidence="11">W13939</strain>
    </source>
</reference>